<dbReference type="Pfam" id="PF21304">
    <property type="entry name" value="T3S_SPI-1_N0"/>
    <property type="match status" value="1"/>
</dbReference>
<dbReference type="GO" id="GO:0030257">
    <property type="term" value="C:type III protein secretion system complex"/>
    <property type="evidence" value="ECO:0007669"/>
    <property type="project" value="UniProtKB-UniRule"/>
</dbReference>
<evidence type="ECO:0000256" key="1">
    <source>
        <dbReference type="ARBA" id="ARBA00004442"/>
    </source>
</evidence>
<dbReference type="Pfam" id="PF03958">
    <property type="entry name" value="Secretin_N"/>
    <property type="match status" value="1"/>
</dbReference>
<dbReference type="InterPro" id="IPR003522">
    <property type="entry name" value="T3SS_OM_pore_YscC"/>
</dbReference>
<dbReference type="InterPro" id="IPR049034">
    <property type="entry name" value="T3S_SPI-1_N0"/>
</dbReference>
<keyword evidence="3" id="KW-0998">Cell outer membrane</keyword>
<dbReference type="GO" id="GO:0030254">
    <property type="term" value="P:protein secretion by the type III secretion system"/>
    <property type="evidence" value="ECO:0007669"/>
    <property type="project" value="UniProtKB-UniRule"/>
</dbReference>
<dbReference type="EMBL" id="CP016303">
    <property type="protein sequence ID" value="ASX26306.1"/>
    <property type="molecule type" value="Genomic_DNA"/>
</dbReference>
<evidence type="ECO:0000313" key="6">
    <source>
        <dbReference type="Proteomes" id="UP000216438"/>
    </source>
</evidence>
<protein>
    <recommendedName>
        <fullName evidence="3">Type 3 secretion system secretin</fullName>
        <shortName evidence="3">T3SS secretin</shortName>
    </recommendedName>
</protein>
<evidence type="ECO:0000313" key="5">
    <source>
        <dbReference type="EMBL" id="ASX26306.1"/>
    </source>
</evidence>
<dbReference type="HAMAP" id="MF_02219">
    <property type="entry name" value="Type_III_secretin"/>
    <property type="match status" value="1"/>
</dbReference>
<reference evidence="5 6" key="2">
    <citation type="submission" date="2017-09" db="EMBL/GenBank/DDBJ databases">
        <title>The genome of whitefly Bemisia tabaci, a global crop pest, provides novel insights into virus transmission, host adaptation and insecticide resistance.</title>
        <authorList>
            <person name="Kaur N."/>
            <person name="Kliot A."/>
            <person name="Pinheiro P.V."/>
            <person name="Luan J."/>
            <person name="Zheng Y."/>
            <person name="Liu W."/>
            <person name="Sun H."/>
            <person name="Yang X."/>
            <person name="Xu Y."/>
            <person name="Luo Y."/>
            <person name="Kruse A."/>
            <person name="Fisher T.W."/>
            <person name="Nelson D.R."/>
            <person name="Elimelech M."/>
            <person name="MacCoss M."/>
            <person name="Johnson R."/>
            <person name="Cohen E."/>
            <person name="Hunter W.B."/>
            <person name="Brown J.K."/>
            <person name="Jander G."/>
            <person name="Cilia M."/>
            <person name="Douglas A.E."/>
            <person name="Ghanim M."/>
            <person name="Simmons A.M."/>
            <person name="Wintermantel W.M."/>
            <person name="Ling K.-S."/>
            <person name="Fei Z."/>
        </authorList>
    </citation>
    <scope>NUCLEOTIDE SEQUENCE [LARGE SCALE GENOMIC DNA]</scope>
    <source>
        <strain evidence="5 6">MEAM1</strain>
    </source>
</reference>
<reference evidence="6" key="1">
    <citation type="submission" date="2016-06" db="EMBL/GenBank/DDBJ databases">
        <authorList>
            <person name="Chen W."/>
            <person name="Hasegawa D.K."/>
        </authorList>
    </citation>
    <scope>NUCLEOTIDE SEQUENCE [LARGE SCALE GENOMIC DNA]</scope>
    <source>
        <strain evidence="6">MEAM1</strain>
    </source>
</reference>
<evidence type="ECO:0000256" key="3">
    <source>
        <dbReference type="HAMAP-Rule" id="MF_02219"/>
    </source>
</evidence>
<dbReference type="InterPro" id="IPR038591">
    <property type="entry name" value="NolW-like_sf"/>
</dbReference>
<keyword evidence="3" id="KW-0472">Membrane</keyword>
<dbReference type="PRINTS" id="PR01337">
    <property type="entry name" value="TYPE3OMGPROT"/>
</dbReference>
<organism evidence="5 6">
    <name type="scientific">Candidatus Hamiltonella defensa</name>
    <name type="common">Bemisia tabaci</name>
    <dbReference type="NCBI Taxonomy" id="672795"/>
    <lineage>
        <taxon>Bacteria</taxon>
        <taxon>Pseudomonadati</taxon>
        <taxon>Pseudomonadota</taxon>
        <taxon>Gammaproteobacteria</taxon>
        <taxon>Enterobacterales</taxon>
        <taxon>Enterobacteriaceae</taxon>
        <taxon>aphid secondary symbionts</taxon>
        <taxon>Candidatus Williamhamiltonella</taxon>
    </lineage>
</organism>
<keyword evidence="2 3" id="KW-0732">Signal</keyword>
<keyword evidence="3 4" id="KW-0813">Transport</keyword>
<dbReference type="PANTHER" id="PTHR30332:SF4">
    <property type="entry name" value="TYPE 3 SECRETION SYSTEM SECRETIN"/>
    <property type="match status" value="1"/>
</dbReference>
<dbReference type="InterPro" id="IPR004846">
    <property type="entry name" value="T2SS/T3SS_dom"/>
</dbReference>
<name>A0A249DXM8_9ENTR</name>
<evidence type="ECO:0000256" key="2">
    <source>
        <dbReference type="ARBA" id="ARBA00022729"/>
    </source>
</evidence>
<feature type="signal peptide" evidence="3">
    <location>
        <begin position="1"/>
        <end position="20"/>
    </location>
</feature>
<dbReference type="Proteomes" id="UP000216438">
    <property type="component" value="Chromosome"/>
</dbReference>
<gene>
    <name evidence="3" type="primary">sctC</name>
    <name evidence="5" type="ORF">BA171_04265</name>
</gene>
<dbReference type="AlphaFoldDB" id="A0A249DXM8"/>
<dbReference type="GO" id="GO:0009279">
    <property type="term" value="C:cell outer membrane"/>
    <property type="evidence" value="ECO:0007669"/>
    <property type="project" value="UniProtKB-SubCell"/>
</dbReference>
<accession>A0A249DXM8</accession>
<dbReference type="NCBIfam" id="TIGR02516">
    <property type="entry name" value="type_III_yscC"/>
    <property type="match status" value="1"/>
</dbReference>
<evidence type="ECO:0000256" key="4">
    <source>
        <dbReference type="RuleBase" id="RU004004"/>
    </source>
</evidence>
<feature type="chain" id="PRO_5041748661" description="Type 3 secretion system secretin" evidence="3">
    <location>
        <begin position="21"/>
        <end position="496"/>
    </location>
</feature>
<dbReference type="Gene3D" id="3.55.50.30">
    <property type="match status" value="1"/>
</dbReference>
<keyword evidence="3" id="KW-0653">Protein transport</keyword>
<proteinExistence type="inferred from homology"/>
<dbReference type="GO" id="GO:0015627">
    <property type="term" value="C:type II protein secretion system complex"/>
    <property type="evidence" value="ECO:0007669"/>
    <property type="project" value="TreeGrafter"/>
</dbReference>
<sequence length="496" mass="55068" precursor="true">MKKIISLFICFLFSNPFLKAQTIHWQGAPFFIYTHGISLEKLLKEIGLNYGIPVIVSPDITDTFSGELKDKTPNQMLDKLSTQYNLTWYFDGDVIYFYKIQDIKKQILSSGDLPIKALIKYLKNSGLPNGKNCALKALTHLNTVEISGVPVCIERATQLTSLLNTQRQNYNDNKQVVRVFSLKYASATDTTYQYRDQKVILPGLVSVLREMNSQNTIAIGENKTSGKDQSLGLPLFSADPRQNALIVRDRVVNMPIYASLVKQLDVRPIEIEISVAIIDVDASDINQLGINWEASASLGGGKVSFNKGFISSDDGGFSTVVGNDFMVRINALEQHSKARVLSRPSIVTLNNIQAVLDKNVTFYTKLQGDKVAKLDSRTTGTLMQVTPRMIKDKGKEDVLLNLDIQDGQQRPSINNTTEILPQIDNSQITTQAVLKPGQNLLLGGFIQDSQKASKHKIPLLGDIPLIGGLFRSSNKQSSSVVRLFLIKAVPVKHKRQ</sequence>
<dbReference type="NCBIfam" id="NF011873">
    <property type="entry name" value="PRK15346.1"/>
    <property type="match status" value="1"/>
</dbReference>
<dbReference type="PANTHER" id="PTHR30332">
    <property type="entry name" value="PROBABLE GENERAL SECRETION PATHWAY PROTEIN D"/>
    <property type="match status" value="1"/>
</dbReference>
<comment type="subcellular location">
    <subcellularLocation>
        <location evidence="1 3 4">Cell outer membrane</location>
    </subcellularLocation>
</comment>
<comment type="function">
    <text evidence="3">Component of the type III secretion system (T3SS), also called injectisome, which is used to inject bacterial effector proteins into eukaryotic host cells. Forms a ring-shaped multimeric structure with an apparent central pore in the outer membrane.</text>
</comment>
<comment type="similarity">
    <text evidence="3">Belongs to the bacterial secretin family. T3SS SctC subfamily.</text>
</comment>
<dbReference type="Gene3D" id="3.30.1370.120">
    <property type="match status" value="2"/>
</dbReference>
<keyword evidence="3" id="KW-0811">Translocation</keyword>
<dbReference type="InterPro" id="IPR050810">
    <property type="entry name" value="Bact_Secretion_Sys_Channel"/>
</dbReference>
<dbReference type="OrthoDB" id="9779724at2"/>
<comment type="subunit">
    <text evidence="3">The core secretion machinery of the T3SS is composed of approximately 20 different proteins, including cytoplasmic components, a base, an export apparatus and a needle. This subunit is part of the base, which anchors the injectisome in the bacterial cell envelope. Forms a stable homooligomeric complex.</text>
</comment>
<dbReference type="Pfam" id="PF00263">
    <property type="entry name" value="Secretin"/>
    <property type="match status" value="1"/>
</dbReference>
<dbReference type="InterPro" id="IPR005644">
    <property type="entry name" value="NolW-like"/>
</dbReference>
<dbReference type="RefSeq" id="WP_046493740.1">
    <property type="nucleotide sequence ID" value="NZ_CP016303.1"/>
</dbReference>